<reference evidence="2" key="2">
    <citation type="journal article" date="2021" name="PeerJ">
        <title>Extensive microbial diversity within the chicken gut microbiome revealed by metagenomics and culture.</title>
        <authorList>
            <person name="Gilroy R."/>
            <person name="Ravi A."/>
            <person name="Getino M."/>
            <person name="Pursley I."/>
            <person name="Horton D.L."/>
            <person name="Alikhan N.F."/>
            <person name="Baker D."/>
            <person name="Gharbi K."/>
            <person name="Hall N."/>
            <person name="Watson M."/>
            <person name="Adriaenssens E.M."/>
            <person name="Foster-Nyarko E."/>
            <person name="Jarju S."/>
            <person name="Secka A."/>
            <person name="Antonio M."/>
            <person name="Oren A."/>
            <person name="Chaudhuri R.R."/>
            <person name="La Ragione R."/>
            <person name="Hildebrand F."/>
            <person name="Pallen M.J."/>
        </authorList>
    </citation>
    <scope>NUCLEOTIDE SEQUENCE</scope>
    <source>
        <strain evidence="2">ChiSxjej1B13-7958</strain>
    </source>
</reference>
<protein>
    <submittedName>
        <fullName evidence="2">Uncharacterized protein</fullName>
    </submittedName>
</protein>
<dbReference type="AlphaFoldDB" id="A0A9D1ANM1"/>
<name>A0A9D1ANM1_9FIRM</name>
<dbReference type="Proteomes" id="UP000824242">
    <property type="component" value="Unassembled WGS sequence"/>
</dbReference>
<evidence type="ECO:0000256" key="1">
    <source>
        <dbReference type="SAM" id="Coils"/>
    </source>
</evidence>
<gene>
    <name evidence="2" type="ORF">IAB89_03985</name>
</gene>
<proteinExistence type="predicted"/>
<feature type="coiled-coil region" evidence="1">
    <location>
        <begin position="79"/>
        <end position="125"/>
    </location>
</feature>
<accession>A0A9D1ANM1</accession>
<comment type="caution">
    <text evidence="2">The sequence shown here is derived from an EMBL/GenBank/DDBJ whole genome shotgun (WGS) entry which is preliminary data.</text>
</comment>
<organism evidence="2 3">
    <name type="scientific">Candidatus Caccousia avicola</name>
    <dbReference type="NCBI Taxonomy" id="2840721"/>
    <lineage>
        <taxon>Bacteria</taxon>
        <taxon>Bacillati</taxon>
        <taxon>Bacillota</taxon>
        <taxon>Clostridia</taxon>
        <taxon>Eubacteriales</taxon>
        <taxon>Oscillospiraceae</taxon>
        <taxon>Oscillospiraceae incertae sedis</taxon>
        <taxon>Candidatus Caccousia</taxon>
    </lineage>
</organism>
<dbReference type="EMBL" id="DVGZ01000041">
    <property type="protein sequence ID" value="HIR46810.1"/>
    <property type="molecule type" value="Genomic_DNA"/>
</dbReference>
<keyword evidence="1" id="KW-0175">Coiled coil</keyword>
<reference evidence="2" key="1">
    <citation type="submission" date="2020-10" db="EMBL/GenBank/DDBJ databases">
        <authorList>
            <person name="Gilroy R."/>
        </authorList>
    </citation>
    <scope>NUCLEOTIDE SEQUENCE</scope>
    <source>
        <strain evidence="2">ChiSxjej1B13-7958</strain>
    </source>
</reference>
<sequence>MAQEISQERQSEIAHANQLQVEVMKGLQCGEPVERLLLKALESMALKENDTVSYLEAKKTLIAVYGDALGQPVPLQIELEEFETRLERLRQAYEEGKETEPKDTQERVKNAIMAHENRIALLKKRIEKE</sequence>
<evidence type="ECO:0000313" key="3">
    <source>
        <dbReference type="Proteomes" id="UP000824242"/>
    </source>
</evidence>
<evidence type="ECO:0000313" key="2">
    <source>
        <dbReference type="EMBL" id="HIR46810.1"/>
    </source>
</evidence>